<dbReference type="EMBL" id="CP109109">
    <property type="protein sequence ID" value="WSB96414.1"/>
    <property type="molecule type" value="Genomic_DNA"/>
</dbReference>
<name>A0ACD4ZD97_9ACTN</name>
<proteinExistence type="predicted"/>
<evidence type="ECO:0000313" key="1">
    <source>
        <dbReference type="EMBL" id="WSB96414.1"/>
    </source>
</evidence>
<gene>
    <name evidence="1" type="ORF">OG835_04980</name>
</gene>
<keyword evidence="2" id="KW-1185">Reference proteome</keyword>
<organism evidence="1 2">
    <name type="scientific">Streptomyces scopuliridis</name>
    <dbReference type="NCBI Taxonomy" id="452529"/>
    <lineage>
        <taxon>Bacteria</taxon>
        <taxon>Bacillati</taxon>
        <taxon>Actinomycetota</taxon>
        <taxon>Actinomycetes</taxon>
        <taxon>Kitasatosporales</taxon>
        <taxon>Streptomycetaceae</taxon>
        <taxon>Streptomyces</taxon>
    </lineage>
</organism>
<accession>A0ACD4ZD97</accession>
<protein>
    <submittedName>
        <fullName evidence="1">Uncharacterized protein</fullName>
    </submittedName>
</protein>
<sequence>MLTVPTVRVSSGLADSTLNTKRPCRDKTLESGLRDNGGVAEERHRGVSRLGRHREGIALLAVLVLAVLAEVAVSVGPVSDRPLVGVAVSGLLAVVLVIGIGWLCGHWYVARHRSRPERGGGDEDVRFTDEALAGFPFAEVSERLGQCDTARMNRVYSAWVLASHGHDAEWIVRCLDVPLDVAEVLVGAANRRLRTSSGAPEADRLEEQEQDAEDQVAAQHRHPQPRAR</sequence>
<reference evidence="1" key="1">
    <citation type="submission" date="2022-10" db="EMBL/GenBank/DDBJ databases">
        <title>The complete genomes of actinobacterial strains from the NBC collection.</title>
        <authorList>
            <person name="Joergensen T.S."/>
            <person name="Alvarez Arevalo M."/>
            <person name="Sterndorff E.B."/>
            <person name="Faurdal D."/>
            <person name="Vuksanovic O."/>
            <person name="Mourched A.-S."/>
            <person name="Charusanti P."/>
            <person name="Shaw S."/>
            <person name="Blin K."/>
            <person name="Weber T."/>
        </authorList>
    </citation>
    <scope>NUCLEOTIDE SEQUENCE</scope>
    <source>
        <strain evidence="1">NBC 01771</strain>
    </source>
</reference>
<dbReference type="Proteomes" id="UP001348369">
    <property type="component" value="Chromosome"/>
</dbReference>
<evidence type="ECO:0000313" key="2">
    <source>
        <dbReference type="Proteomes" id="UP001348369"/>
    </source>
</evidence>